<dbReference type="RefSeq" id="WP_132606217.1">
    <property type="nucleotide sequence ID" value="NZ_SMKO01000266.1"/>
</dbReference>
<organism evidence="1 2">
    <name type="scientific">Nonomuraea deserti</name>
    <dbReference type="NCBI Taxonomy" id="1848322"/>
    <lineage>
        <taxon>Bacteria</taxon>
        <taxon>Bacillati</taxon>
        <taxon>Actinomycetota</taxon>
        <taxon>Actinomycetes</taxon>
        <taxon>Streptosporangiales</taxon>
        <taxon>Streptosporangiaceae</taxon>
        <taxon>Nonomuraea</taxon>
    </lineage>
</organism>
<sequence length="103" mass="11068">MLIPEWVFTHEAAIEAFLGDGAYGPIFAAPVTERCLVDDERKLVRNAEGSETVSDTTIFFPDGAHCPEGSRVTVNGRTTTVIASHNRNGGGVPTPDHTDVVCR</sequence>
<keyword evidence="2" id="KW-1185">Reference proteome</keyword>
<evidence type="ECO:0000313" key="1">
    <source>
        <dbReference type="EMBL" id="TDC87591.1"/>
    </source>
</evidence>
<accession>A0A4R4U8H3</accession>
<dbReference type="AlphaFoldDB" id="A0A4R4U8H3"/>
<comment type="caution">
    <text evidence="1">The sequence shown here is derived from an EMBL/GenBank/DDBJ whole genome shotgun (WGS) entry which is preliminary data.</text>
</comment>
<protein>
    <submittedName>
        <fullName evidence="1">Uncharacterized protein</fullName>
    </submittedName>
</protein>
<gene>
    <name evidence="1" type="ORF">E1292_46580</name>
</gene>
<dbReference type="EMBL" id="SMKO01000266">
    <property type="protein sequence ID" value="TDC87591.1"/>
    <property type="molecule type" value="Genomic_DNA"/>
</dbReference>
<name>A0A4R4U8H3_9ACTN</name>
<dbReference type="Proteomes" id="UP000295258">
    <property type="component" value="Unassembled WGS sequence"/>
</dbReference>
<reference evidence="1 2" key="1">
    <citation type="submission" date="2019-03" db="EMBL/GenBank/DDBJ databases">
        <title>Draft genome sequences of novel Actinobacteria.</title>
        <authorList>
            <person name="Sahin N."/>
            <person name="Ay H."/>
            <person name="Saygin H."/>
        </authorList>
    </citation>
    <scope>NUCLEOTIDE SEQUENCE [LARGE SCALE GENOMIC DNA]</scope>
    <source>
        <strain evidence="1 2">KC310</strain>
    </source>
</reference>
<evidence type="ECO:0000313" key="2">
    <source>
        <dbReference type="Proteomes" id="UP000295258"/>
    </source>
</evidence>
<proteinExistence type="predicted"/>